<evidence type="ECO:0000256" key="1">
    <source>
        <dbReference type="SAM" id="Phobius"/>
    </source>
</evidence>
<feature type="transmembrane region" description="Helical" evidence="1">
    <location>
        <begin position="53"/>
        <end position="71"/>
    </location>
</feature>
<evidence type="ECO:0000313" key="2">
    <source>
        <dbReference type="EMBL" id="EDN57446.1"/>
    </source>
</evidence>
<name>A0ABM9WVP2_VIBAE</name>
<keyword evidence="1" id="KW-0472">Membrane</keyword>
<keyword evidence="1" id="KW-1133">Transmembrane helix</keyword>
<keyword evidence="3" id="KW-1185">Reference proteome</keyword>
<proteinExistence type="predicted"/>
<sequence length="72" mass="7706">MILVTIAIKVSPNTAGMTFAITATGIVRPPSYEIGAIKSRRPIREGMKNIQKLPLGASVALVVLCIVVSCYY</sequence>
<dbReference type="Proteomes" id="UP000242664">
    <property type="component" value="Unassembled WGS sequence"/>
</dbReference>
<organism evidence="2 3">
    <name type="scientific">Vibrio antiquarius (strain Ex25)</name>
    <dbReference type="NCBI Taxonomy" id="150340"/>
    <lineage>
        <taxon>Bacteria</taxon>
        <taxon>Pseudomonadati</taxon>
        <taxon>Pseudomonadota</taxon>
        <taxon>Gammaproteobacteria</taxon>
        <taxon>Vibrionales</taxon>
        <taxon>Vibrionaceae</taxon>
        <taxon>Vibrio</taxon>
        <taxon>Vibrio diabolicus subgroup</taxon>
    </lineage>
</organism>
<gene>
    <name evidence="2" type="ORF">VEx25_1373</name>
</gene>
<accession>A0ABM9WVP2</accession>
<reference evidence="3" key="1">
    <citation type="submission" date="2006-10" db="EMBL/GenBank/DDBJ databases">
        <authorList>
            <person name="Heidelberg J."/>
            <person name="Sebastian Y."/>
        </authorList>
    </citation>
    <scope>NUCLEOTIDE SEQUENCE [LARGE SCALE GENOMIC DNA]</scope>
    <source>
        <strain evidence="3">EX25</strain>
    </source>
</reference>
<dbReference type="EMBL" id="DS267818">
    <property type="protein sequence ID" value="EDN57446.1"/>
    <property type="molecule type" value="Genomic_DNA"/>
</dbReference>
<protein>
    <submittedName>
        <fullName evidence="2">Uncharacterized protein</fullName>
    </submittedName>
</protein>
<evidence type="ECO:0000313" key="3">
    <source>
        <dbReference type="Proteomes" id="UP000242664"/>
    </source>
</evidence>
<keyword evidence="1" id="KW-0812">Transmembrane</keyword>